<keyword evidence="3" id="KW-0328">Glycosyltransferase</keyword>
<dbReference type="EC" id="2.4.-.-" evidence="3"/>
<evidence type="ECO:0000313" key="4">
    <source>
        <dbReference type="Proteomes" id="UP001595625"/>
    </source>
</evidence>
<keyword evidence="1" id="KW-1133">Transmembrane helix</keyword>
<organism evidence="3 4">
    <name type="scientific">Planomicrobium okeanokoites</name>
    <name type="common">Planococcus okeanokoites</name>
    <name type="synonym">Flavobacterium okeanokoites</name>
    <dbReference type="NCBI Taxonomy" id="244"/>
    <lineage>
        <taxon>Bacteria</taxon>
        <taxon>Bacillati</taxon>
        <taxon>Bacillota</taxon>
        <taxon>Bacilli</taxon>
        <taxon>Bacillales</taxon>
        <taxon>Caryophanaceae</taxon>
        <taxon>Planomicrobium</taxon>
    </lineage>
</organism>
<keyword evidence="1" id="KW-0812">Transmembrane</keyword>
<dbReference type="PANTHER" id="PTHR43685:SF2">
    <property type="entry name" value="GLYCOSYLTRANSFERASE 2-LIKE DOMAIN-CONTAINING PROTEIN"/>
    <property type="match status" value="1"/>
</dbReference>
<dbReference type="Proteomes" id="UP001595625">
    <property type="component" value="Unassembled WGS sequence"/>
</dbReference>
<accession>A0ABV7KNP1</accession>
<dbReference type="Pfam" id="PF00535">
    <property type="entry name" value="Glycos_transf_2"/>
    <property type="match status" value="1"/>
</dbReference>
<dbReference type="RefSeq" id="WP_165850199.1">
    <property type="nucleotide sequence ID" value="NZ_JBHRUJ010000014.1"/>
</dbReference>
<evidence type="ECO:0000256" key="1">
    <source>
        <dbReference type="SAM" id="Phobius"/>
    </source>
</evidence>
<keyword evidence="3" id="KW-0808">Transferase</keyword>
<feature type="domain" description="Glycosyltransferase 2-like" evidence="2">
    <location>
        <begin position="5"/>
        <end position="117"/>
    </location>
</feature>
<comment type="caution">
    <text evidence="3">The sequence shown here is derived from an EMBL/GenBank/DDBJ whole genome shotgun (WGS) entry which is preliminary data.</text>
</comment>
<reference evidence="4" key="1">
    <citation type="journal article" date="2019" name="Int. J. Syst. Evol. Microbiol.">
        <title>The Global Catalogue of Microorganisms (GCM) 10K type strain sequencing project: providing services to taxonomists for standard genome sequencing and annotation.</title>
        <authorList>
            <consortium name="The Broad Institute Genomics Platform"/>
            <consortium name="The Broad Institute Genome Sequencing Center for Infectious Disease"/>
            <person name="Wu L."/>
            <person name="Ma J."/>
        </authorList>
    </citation>
    <scope>NUCLEOTIDE SEQUENCE [LARGE SCALE GENOMIC DNA]</scope>
    <source>
        <strain evidence="4">CCM 320</strain>
    </source>
</reference>
<evidence type="ECO:0000313" key="3">
    <source>
        <dbReference type="EMBL" id="MFC3210921.1"/>
    </source>
</evidence>
<feature type="transmembrane region" description="Helical" evidence="1">
    <location>
        <begin position="302"/>
        <end position="322"/>
    </location>
</feature>
<gene>
    <name evidence="3" type="ORF">ACFOEJ_07565</name>
</gene>
<dbReference type="InterPro" id="IPR050834">
    <property type="entry name" value="Glycosyltransf_2"/>
</dbReference>
<keyword evidence="4" id="KW-1185">Reference proteome</keyword>
<dbReference type="GO" id="GO:0016757">
    <property type="term" value="F:glycosyltransferase activity"/>
    <property type="evidence" value="ECO:0007669"/>
    <property type="project" value="UniProtKB-KW"/>
</dbReference>
<sequence length="341" mass="39052">MINLSILIPVYNEEKFINAFWDFLQEQDLPSDSYEVIFIDGNSTDHTLEELNKIKERNENLAIKILSNPKRMIATSLNVGLKECAGDYVVRLDVHSRIPVNYLSEIYLLLQSEPLKYCNVGGRTVTQGYDPYSTLVAKALSNKWVIGGAKFRYSSKVEEVDTLFPGAWLKQDLLLVGGWNEEWKINEDVELNCRLRKETLKKIMLNPSIEIFYFPRNTMGGLVKQYFNYGYWRIKTANAHQESIRLSHILPLFVLFWLLAAGGLLVLDPELFLYFAILSISLYAVYMLSLGMALFKPKDIAIGLTIIFIVQSSWIIGSYAGYVKFGFPFTGYLALFKRSLV</sequence>
<dbReference type="PANTHER" id="PTHR43685">
    <property type="entry name" value="GLYCOSYLTRANSFERASE"/>
    <property type="match status" value="1"/>
</dbReference>
<feature type="transmembrane region" description="Helical" evidence="1">
    <location>
        <begin position="249"/>
        <end position="267"/>
    </location>
</feature>
<feature type="transmembrane region" description="Helical" evidence="1">
    <location>
        <begin position="273"/>
        <end position="295"/>
    </location>
</feature>
<name>A0ABV7KNP1_PLAOK</name>
<dbReference type="EMBL" id="JBHRUJ010000014">
    <property type="protein sequence ID" value="MFC3210921.1"/>
    <property type="molecule type" value="Genomic_DNA"/>
</dbReference>
<dbReference type="SUPFAM" id="SSF53448">
    <property type="entry name" value="Nucleotide-diphospho-sugar transferases"/>
    <property type="match status" value="1"/>
</dbReference>
<keyword evidence="1" id="KW-0472">Membrane</keyword>
<proteinExistence type="predicted"/>
<dbReference type="InterPro" id="IPR029044">
    <property type="entry name" value="Nucleotide-diphossugar_trans"/>
</dbReference>
<evidence type="ECO:0000259" key="2">
    <source>
        <dbReference type="Pfam" id="PF00535"/>
    </source>
</evidence>
<protein>
    <submittedName>
        <fullName evidence="3">Glycosyltransferase</fullName>
        <ecNumber evidence="3">2.4.-.-</ecNumber>
    </submittedName>
</protein>
<dbReference type="InterPro" id="IPR001173">
    <property type="entry name" value="Glyco_trans_2-like"/>
</dbReference>
<dbReference type="Gene3D" id="3.90.550.10">
    <property type="entry name" value="Spore Coat Polysaccharide Biosynthesis Protein SpsA, Chain A"/>
    <property type="match status" value="1"/>
</dbReference>